<gene>
    <name evidence="2" type="ORF">MSTHT_1365</name>
</gene>
<evidence type="ECO:0000313" key="2">
    <source>
        <dbReference type="EMBL" id="AKB13123.1"/>
    </source>
</evidence>
<organism evidence="2 3">
    <name type="scientific">Methanosarcina thermophila (strain ATCC 43570 / DSM 1825 / OCM 12 / VKM B-1830 / TM-1)</name>
    <dbReference type="NCBI Taxonomy" id="523844"/>
    <lineage>
        <taxon>Archaea</taxon>
        <taxon>Methanobacteriati</taxon>
        <taxon>Methanobacteriota</taxon>
        <taxon>Stenosarchaea group</taxon>
        <taxon>Methanomicrobia</taxon>
        <taxon>Methanosarcinales</taxon>
        <taxon>Methanosarcinaceae</taxon>
        <taxon>Methanosarcina</taxon>
    </lineage>
</organism>
<evidence type="ECO:0000256" key="1">
    <source>
        <dbReference type="SAM" id="Phobius"/>
    </source>
</evidence>
<dbReference type="HOGENOM" id="CLU_1891408_0_0_2"/>
<protein>
    <submittedName>
        <fullName evidence="2">Uncharacterized protein</fullName>
    </submittedName>
</protein>
<reference evidence="2 3" key="1">
    <citation type="submission" date="2014-07" db="EMBL/GenBank/DDBJ databases">
        <title>Methanogenic archaea and the global carbon cycle.</title>
        <authorList>
            <person name="Henriksen J.R."/>
            <person name="Luke J."/>
            <person name="Reinhart S."/>
            <person name="Benedict M.N."/>
            <person name="Youngblut N.D."/>
            <person name="Metcalf M.E."/>
            <person name="Whitaker R.J."/>
            <person name="Metcalf W.W."/>
        </authorList>
    </citation>
    <scope>NUCLEOTIDE SEQUENCE [LARGE SCALE GENOMIC DNA]</scope>
    <source>
        <strain evidence="3">ATCC 43570 / DSM 1825 / OCM 12 / VKM B-1830 / TM-1</strain>
    </source>
</reference>
<accession>A0A0E3N948</accession>
<dbReference type="KEGG" id="mthr:MSTHT_1365"/>
<keyword evidence="1" id="KW-1133">Transmembrane helix</keyword>
<dbReference type="EMBL" id="CP009501">
    <property type="protein sequence ID" value="AKB13123.1"/>
    <property type="molecule type" value="Genomic_DNA"/>
</dbReference>
<dbReference type="Proteomes" id="UP000066529">
    <property type="component" value="Chromosome"/>
</dbReference>
<proteinExistence type="predicted"/>
<dbReference type="PATRIC" id="fig|523844.20.peg.1718"/>
<feature type="transmembrane region" description="Helical" evidence="1">
    <location>
        <begin position="16"/>
        <end position="35"/>
    </location>
</feature>
<dbReference type="AlphaFoldDB" id="A0A0E3N948"/>
<sequence>MKGERRVSEKEKKSRSLIPLYILIILFYIVASLQGDEDNVLSKSVSKESDFEVNLTQGVNYTLWLESPDGPEKMNVTISNGSYVAFENTFVMTPSGKDYLPYHPKFTVKENGIYHVHVKPLDSGIVNLEIKKTR</sequence>
<evidence type="ECO:0000313" key="3">
    <source>
        <dbReference type="Proteomes" id="UP000066529"/>
    </source>
</evidence>
<keyword evidence="1" id="KW-0472">Membrane</keyword>
<keyword evidence="1" id="KW-0812">Transmembrane</keyword>
<name>A0A0E3N948_METTT</name>